<accession>V2W8G6</accession>
<dbReference type="Proteomes" id="UP000017559">
    <property type="component" value="Unassembled WGS sequence"/>
</dbReference>
<dbReference type="AlphaFoldDB" id="V2W8G6"/>
<proteinExistence type="predicted"/>
<dbReference type="HOGENOM" id="CLU_2334113_0_0_1"/>
<dbReference type="EMBL" id="AWSO01001669">
    <property type="protein sequence ID" value="ESK83108.1"/>
    <property type="molecule type" value="Genomic_DNA"/>
</dbReference>
<gene>
    <name evidence="1" type="ORF">Moror_6056</name>
</gene>
<sequence length="98" mass="11215">MISLRGWWEGLGFEHLMNAIRISTLLDPYQKTITRRVPLNNGVAHFCFKPIRSGAAPLAGGVCFLYLMQNLSPMHPSRFCIVIQMARWTRRRILATSL</sequence>
<keyword evidence="2" id="KW-1185">Reference proteome</keyword>
<evidence type="ECO:0000313" key="2">
    <source>
        <dbReference type="Proteomes" id="UP000017559"/>
    </source>
</evidence>
<organism evidence="1 2">
    <name type="scientific">Moniliophthora roreri (strain MCA 2997)</name>
    <name type="common">Cocoa frosty pod rot fungus</name>
    <name type="synonym">Crinipellis roreri</name>
    <dbReference type="NCBI Taxonomy" id="1381753"/>
    <lineage>
        <taxon>Eukaryota</taxon>
        <taxon>Fungi</taxon>
        <taxon>Dikarya</taxon>
        <taxon>Basidiomycota</taxon>
        <taxon>Agaricomycotina</taxon>
        <taxon>Agaricomycetes</taxon>
        <taxon>Agaricomycetidae</taxon>
        <taxon>Agaricales</taxon>
        <taxon>Marasmiineae</taxon>
        <taxon>Marasmiaceae</taxon>
        <taxon>Moniliophthora</taxon>
    </lineage>
</organism>
<reference evidence="1 2" key="1">
    <citation type="journal article" date="2014" name="BMC Genomics">
        <title>Genome and secretome analysis of the hemibiotrophic fungal pathogen, Moniliophthora roreri, which causes frosty pod rot disease of cacao: mechanisms of the biotrophic and necrotrophic phases.</title>
        <authorList>
            <person name="Meinhardt L.W."/>
            <person name="Costa G.G.L."/>
            <person name="Thomazella D.P.T."/>
            <person name="Teixeira P.J.P.L."/>
            <person name="Carazzolle M.F."/>
            <person name="Schuster S.C."/>
            <person name="Carlson J.E."/>
            <person name="Guiltinan M.J."/>
            <person name="Mieczkowski P."/>
            <person name="Farmer A."/>
            <person name="Ramaraj T."/>
            <person name="Crozier J."/>
            <person name="Davis R.E."/>
            <person name="Shao J."/>
            <person name="Melnick R.L."/>
            <person name="Pereira G.A.G."/>
            <person name="Bailey B.A."/>
        </authorList>
    </citation>
    <scope>NUCLEOTIDE SEQUENCE [LARGE SCALE GENOMIC DNA]</scope>
    <source>
        <strain evidence="1 2">MCA 2997</strain>
    </source>
</reference>
<name>V2W8G6_MONRO</name>
<evidence type="ECO:0000313" key="1">
    <source>
        <dbReference type="EMBL" id="ESK83108.1"/>
    </source>
</evidence>
<dbReference type="KEGG" id="mrr:Moror_6056"/>
<comment type="caution">
    <text evidence="1">The sequence shown here is derived from an EMBL/GenBank/DDBJ whole genome shotgun (WGS) entry which is preliminary data.</text>
</comment>
<protein>
    <submittedName>
        <fullName evidence="1">Uncharacterized protein</fullName>
    </submittedName>
</protein>